<keyword evidence="3" id="KW-1185">Reference proteome</keyword>
<organism evidence="2 3">
    <name type="scientific">Acanthoscelides obtectus</name>
    <name type="common">Bean weevil</name>
    <name type="synonym">Bruchus obtectus</name>
    <dbReference type="NCBI Taxonomy" id="200917"/>
    <lineage>
        <taxon>Eukaryota</taxon>
        <taxon>Metazoa</taxon>
        <taxon>Ecdysozoa</taxon>
        <taxon>Arthropoda</taxon>
        <taxon>Hexapoda</taxon>
        <taxon>Insecta</taxon>
        <taxon>Pterygota</taxon>
        <taxon>Neoptera</taxon>
        <taxon>Endopterygota</taxon>
        <taxon>Coleoptera</taxon>
        <taxon>Polyphaga</taxon>
        <taxon>Cucujiformia</taxon>
        <taxon>Chrysomeloidea</taxon>
        <taxon>Chrysomelidae</taxon>
        <taxon>Bruchinae</taxon>
        <taxon>Bruchini</taxon>
        <taxon>Acanthoscelides</taxon>
    </lineage>
</organism>
<feature type="domain" description="Furin-like cysteine-rich" evidence="1">
    <location>
        <begin position="80"/>
        <end position="140"/>
    </location>
</feature>
<dbReference type="Gene3D" id="3.80.20.20">
    <property type="entry name" value="Receptor L-domain"/>
    <property type="match status" value="1"/>
</dbReference>
<dbReference type="Pfam" id="PF00757">
    <property type="entry name" value="Furin-like"/>
    <property type="match status" value="1"/>
</dbReference>
<dbReference type="SUPFAM" id="SSF52058">
    <property type="entry name" value="L domain-like"/>
    <property type="match status" value="1"/>
</dbReference>
<comment type="caution">
    <text evidence="2">The sequence shown here is derived from an EMBL/GenBank/DDBJ whole genome shotgun (WGS) entry which is preliminary data.</text>
</comment>
<reference evidence="2" key="1">
    <citation type="submission" date="2022-03" db="EMBL/GenBank/DDBJ databases">
        <authorList>
            <person name="Sayadi A."/>
        </authorList>
    </citation>
    <scope>NUCLEOTIDE SEQUENCE</scope>
</reference>
<dbReference type="EMBL" id="CAKOFQ010006756">
    <property type="protein sequence ID" value="CAH1968777.1"/>
    <property type="molecule type" value="Genomic_DNA"/>
</dbReference>
<dbReference type="InterPro" id="IPR036941">
    <property type="entry name" value="Rcpt_L-dom_sf"/>
</dbReference>
<name>A0A9P0KCP6_ACAOB</name>
<evidence type="ECO:0000313" key="2">
    <source>
        <dbReference type="EMBL" id="CAH1968777.1"/>
    </source>
</evidence>
<dbReference type="InterPro" id="IPR006211">
    <property type="entry name" value="Furin-like_Cys-rich_dom"/>
</dbReference>
<dbReference type="CDD" id="cd00064">
    <property type="entry name" value="FU"/>
    <property type="match status" value="1"/>
</dbReference>
<proteinExistence type="predicted"/>
<protein>
    <recommendedName>
        <fullName evidence="1">Furin-like cysteine-rich domain-containing protein</fullName>
    </recommendedName>
</protein>
<dbReference type="AlphaFoldDB" id="A0A9P0KCP6"/>
<accession>A0A9P0KCP6</accession>
<dbReference type="Gene3D" id="2.10.220.10">
    <property type="entry name" value="Hormone Receptor, Insulin-like Growth Factor Receptor 1, Chain A, domain 2"/>
    <property type="match status" value="1"/>
</dbReference>
<gene>
    <name evidence="2" type="ORF">ACAOBT_LOCUS8063</name>
</gene>
<dbReference type="Proteomes" id="UP001152888">
    <property type="component" value="Unassembled WGS sequence"/>
</dbReference>
<dbReference type="OrthoDB" id="7691951at2759"/>
<evidence type="ECO:0000313" key="3">
    <source>
        <dbReference type="Proteomes" id="UP001152888"/>
    </source>
</evidence>
<sequence>MVMDTGKCGYCGEINNNGQRKQPNRYYMSSDIGTEKLLYIARGSVKVDRCPNLCYVDTIDWSKIGAAKLYYRRPSNSKCEGCPRYCDGYCWNAMTCQVTDTEFCHKECLGCTQNFSPNHCHACKNFDDHGLCVNSCPDDNLTQILIKHKSFQPEA</sequence>
<evidence type="ECO:0000259" key="1">
    <source>
        <dbReference type="Pfam" id="PF00757"/>
    </source>
</evidence>
<dbReference type="InterPro" id="IPR006212">
    <property type="entry name" value="Furin_repeat"/>
</dbReference>